<name>A0AAE3IC10_9EURY</name>
<proteinExistence type="predicted"/>
<organism evidence="3 5">
    <name type="scientific">Halapricum hydrolyticum</name>
    <dbReference type="NCBI Taxonomy" id="2979991"/>
    <lineage>
        <taxon>Archaea</taxon>
        <taxon>Methanobacteriati</taxon>
        <taxon>Methanobacteriota</taxon>
        <taxon>Stenosarchaea group</taxon>
        <taxon>Halobacteria</taxon>
        <taxon>Halobacteriales</taxon>
        <taxon>Haloarculaceae</taxon>
        <taxon>Halapricum</taxon>
    </lineage>
</organism>
<protein>
    <submittedName>
        <fullName evidence="3">DUF4013 domain-containing protein</fullName>
    </submittedName>
</protein>
<evidence type="ECO:0000256" key="1">
    <source>
        <dbReference type="SAM" id="Phobius"/>
    </source>
</evidence>
<dbReference type="AlphaFoldDB" id="A0AAE3IC10"/>
<evidence type="ECO:0000313" key="3">
    <source>
        <dbReference type="EMBL" id="MCU4727226.1"/>
    </source>
</evidence>
<evidence type="ECO:0000313" key="4">
    <source>
        <dbReference type="Proteomes" id="UP001208186"/>
    </source>
</evidence>
<sequence>MIEDALEFPRNSDDWLTTVIIGAVLSLLSFLVIPGLIIQGYLLSVARDSAEGRDGAPSFDDWVTLLVDGLKAFLVAFVYGIVPAIVLTLFVSVLAGGAALSAAGGSTGIAAGFSLLTVLVVLVMLPIFLLVAYLTVVAQVRLAVTGSLGAAFEVGTVARIGFNADFFVAVLVAIVVGIALSIVGGLLTVILVGFLVLFYAQIVMYYLFGRGYADATAETTGV</sequence>
<keyword evidence="1" id="KW-0812">Transmembrane</keyword>
<keyword evidence="1" id="KW-0472">Membrane</keyword>
<evidence type="ECO:0000313" key="5">
    <source>
        <dbReference type="Proteomes" id="UP001209746"/>
    </source>
</evidence>
<gene>
    <name evidence="3" type="ORF">OB914_09620</name>
    <name evidence="2" type="ORF">OB916_09660</name>
</gene>
<accession>A0AAE3IC10</accession>
<dbReference type="Proteomes" id="UP001208186">
    <property type="component" value="Unassembled WGS sequence"/>
</dbReference>
<feature type="transmembrane region" description="Helical" evidence="1">
    <location>
        <begin position="20"/>
        <end position="43"/>
    </location>
</feature>
<feature type="transmembrane region" description="Helical" evidence="1">
    <location>
        <begin position="167"/>
        <end position="200"/>
    </location>
</feature>
<evidence type="ECO:0000313" key="2">
    <source>
        <dbReference type="EMBL" id="MCU4718326.1"/>
    </source>
</evidence>
<dbReference type="InterPro" id="IPR025098">
    <property type="entry name" value="DUF4013"/>
</dbReference>
<feature type="transmembrane region" description="Helical" evidence="1">
    <location>
        <begin position="109"/>
        <end position="135"/>
    </location>
</feature>
<reference evidence="3" key="1">
    <citation type="submission" date="2023-02" db="EMBL/GenBank/DDBJ databases">
        <title>Enrichment on poylsaccharides allowed isolation of novel metabolic and taxonomic groups of Haloarchaea.</title>
        <authorList>
            <person name="Sorokin D.Y."/>
            <person name="Elcheninov A.G."/>
            <person name="Khizhniak T.V."/>
            <person name="Kolganova T.V."/>
            <person name="Kublanov I.V."/>
        </authorList>
    </citation>
    <scope>NUCLEOTIDE SEQUENCE</scope>
    <source>
        <strain evidence="2 4">HArc-curdl5-1</strain>
        <strain evidence="3">HArc-curdl7</strain>
    </source>
</reference>
<dbReference type="RefSeq" id="WP_315909082.1">
    <property type="nucleotide sequence ID" value="NZ_JAOPKC010000009.1"/>
</dbReference>
<dbReference type="EMBL" id="JAOPKD010000008">
    <property type="protein sequence ID" value="MCU4727226.1"/>
    <property type="molecule type" value="Genomic_DNA"/>
</dbReference>
<dbReference type="Proteomes" id="UP001209746">
    <property type="component" value="Unassembled WGS sequence"/>
</dbReference>
<keyword evidence="4" id="KW-1185">Reference proteome</keyword>
<dbReference type="Pfam" id="PF13197">
    <property type="entry name" value="DUF4013"/>
    <property type="match status" value="1"/>
</dbReference>
<feature type="transmembrane region" description="Helical" evidence="1">
    <location>
        <begin position="72"/>
        <end position="103"/>
    </location>
</feature>
<keyword evidence="1" id="KW-1133">Transmembrane helix</keyword>
<dbReference type="EMBL" id="JAOPKC010000009">
    <property type="protein sequence ID" value="MCU4718326.1"/>
    <property type="molecule type" value="Genomic_DNA"/>
</dbReference>
<comment type="caution">
    <text evidence="3">The sequence shown here is derived from an EMBL/GenBank/DDBJ whole genome shotgun (WGS) entry which is preliminary data.</text>
</comment>